<dbReference type="PANTHER" id="PTHR47806:SF1">
    <property type="entry name" value="RIBOSOMAL PROTEIN UL3 GLUTAMINE METHYLTRANSFERASE"/>
    <property type="match status" value="1"/>
</dbReference>
<evidence type="ECO:0000313" key="6">
    <source>
        <dbReference type="Proteomes" id="UP000007464"/>
    </source>
</evidence>
<proteinExistence type="predicted"/>
<dbReference type="InterPro" id="IPR004556">
    <property type="entry name" value="HemK-like"/>
</dbReference>
<dbReference type="OrthoDB" id="9800643at2"/>
<dbReference type="PROSITE" id="PS00092">
    <property type="entry name" value="N6_MTASE"/>
    <property type="match status" value="1"/>
</dbReference>
<evidence type="ECO:0000313" key="5">
    <source>
        <dbReference type="EMBL" id="ADV33886.1"/>
    </source>
</evidence>
<dbReference type="KEGG" id="bva:BVAF_500"/>
<dbReference type="NCBIfam" id="TIGR00536">
    <property type="entry name" value="hemK_fam"/>
    <property type="match status" value="1"/>
</dbReference>
<reference evidence="5 6" key="1">
    <citation type="journal article" date="2010" name="BMC Genomics">
        <title>Unprecedented loss of ammonia assimilation capability in a urease-encoding bacterial mutualist.</title>
        <authorList>
            <person name="Williams L.E."/>
            <person name="Wernegreen J.J."/>
        </authorList>
    </citation>
    <scope>NUCLEOTIDE SEQUENCE [LARGE SCALE GENOMIC DNA]</scope>
    <source>
        <strain evidence="5 6">BVAF</strain>
    </source>
</reference>
<keyword evidence="6" id="KW-1185">Reference proteome</keyword>
<gene>
    <name evidence="5" type="primary">yfcB</name>
    <name evidence="5" type="ordered locus">BVAF_500</name>
</gene>
<sequence length="298" mass="34199">MKTYTILDILRWSISQFNSTPLYYGHGTNNVWDEALHLVLSSINLPIDTPTEIFFSCLSKKERALIIKLVNLRVQKRIPVPYLTNKAWFCNLEFYVNNQVFIPRSPIGELIMSNFHDILPTPPKHILDMCTGSGCIAIAIAMIMYPHSEIDAVDLSIKALQIAEYNIKLYNLENQIIPIHSNLFKNIPKFKKYDLIVINPPYVNKADICNLPEEYLHEPILSLSANCNGLEIIHQIFIQITDYLNTNGVLVCEVGNTQNELKKYYENIPFHWFTLNNGGTGVFALTYQQLLSLNKNYT</sequence>
<dbReference type="HOGENOM" id="CLU_018398_5_1_6"/>
<dbReference type="InterPro" id="IPR029063">
    <property type="entry name" value="SAM-dependent_MTases_sf"/>
</dbReference>
<evidence type="ECO:0000256" key="2">
    <source>
        <dbReference type="ARBA" id="ARBA00022679"/>
    </source>
</evidence>
<name>E8Q762_BLOVB</name>
<dbReference type="SUPFAM" id="SSF53335">
    <property type="entry name" value="S-adenosyl-L-methionine-dependent methyltransferases"/>
    <property type="match status" value="1"/>
</dbReference>
<dbReference type="RefSeq" id="WP_013516811.1">
    <property type="nucleotide sequence ID" value="NC_014909.2"/>
</dbReference>
<evidence type="ECO:0000256" key="3">
    <source>
        <dbReference type="ARBA" id="ARBA00022691"/>
    </source>
</evidence>
<dbReference type="GO" id="GO:0005829">
    <property type="term" value="C:cytosol"/>
    <property type="evidence" value="ECO:0007669"/>
    <property type="project" value="TreeGrafter"/>
</dbReference>
<accession>E8Q762</accession>
<dbReference type="InterPro" id="IPR007848">
    <property type="entry name" value="Small_mtfrase_dom"/>
</dbReference>
<dbReference type="Proteomes" id="UP000007464">
    <property type="component" value="Chromosome"/>
</dbReference>
<dbReference type="InterPro" id="IPR017127">
    <property type="entry name" value="Ribosome_uL3_MTase"/>
</dbReference>
<dbReference type="NCBIfam" id="TIGR03533">
    <property type="entry name" value="L3_gln_methyl"/>
    <property type="match status" value="1"/>
</dbReference>
<organism evidence="5 6">
    <name type="scientific">Blochmanniella vafra (strain BVAF)</name>
    <dbReference type="NCBI Taxonomy" id="859654"/>
    <lineage>
        <taxon>Bacteria</taxon>
        <taxon>Pseudomonadati</taxon>
        <taxon>Pseudomonadota</taxon>
        <taxon>Gammaproteobacteria</taxon>
        <taxon>Enterobacterales</taxon>
        <taxon>Enterobacteriaceae</taxon>
        <taxon>ant endosymbionts</taxon>
        <taxon>Candidatus Blochmanniella</taxon>
    </lineage>
</organism>
<dbReference type="STRING" id="859654.BVAF_500"/>
<feature type="domain" description="Methyltransferase small" evidence="4">
    <location>
        <begin position="118"/>
        <end position="207"/>
    </location>
</feature>
<keyword evidence="1 5" id="KW-0489">Methyltransferase</keyword>
<dbReference type="AlphaFoldDB" id="E8Q762"/>
<dbReference type="Pfam" id="PF05175">
    <property type="entry name" value="MTS"/>
    <property type="match status" value="1"/>
</dbReference>
<dbReference type="GO" id="GO:0032259">
    <property type="term" value="P:methylation"/>
    <property type="evidence" value="ECO:0007669"/>
    <property type="project" value="UniProtKB-KW"/>
</dbReference>
<dbReference type="InterPro" id="IPR002052">
    <property type="entry name" value="DNA_methylase_N6_adenine_CS"/>
</dbReference>
<keyword evidence="3" id="KW-0949">S-adenosyl-L-methionine</keyword>
<dbReference type="CDD" id="cd02440">
    <property type="entry name" value="AdoMet_MTases"/>
    <property type="match status" value="1"/>
</dbReference>
<dbReference type="GO" id="GO:0003676">
    <property type="term" value="F:nucleic acid binding"/>
    <property type="evidence" value="ECO:0007669"/>
    <property type="project" value="InterPro"/>
</dbReference>
<evidence type="ECO:0000259" key="4">
    <source>
        <dbReference type="Pfam" id="PF05175"/>
    </source>
</evidence>
<dbReference type="EMBL" id="CP002189">
    <property type="protein sequence ID" value="ADV33886.1"/>
    <property type="molecule type" value="Genomic_DNA"/>
</dbReference>
<keyword evidence="2" id="KW-0808">Transferase</keyword>
<protein>
    <submittedName>
        <fullName evidence="5">Uncharacterized adenine-specific methylase</fullName>
    </submittedName>
</protein>
<dbReference type="Gene3D" id="3.40.50.150">
    <property type="entry name" value="Vaccinia Virus protein VP39"/>
    <property type="match status" value="1"/>
</dbReference>
<evidence type="ECO:0000256" key="1">
    <source>
        <dbReference type="ARBA" id="ARBA00022603"/>
    </source>
</evidence>
<dbReference type="GO" id="GO:0036009">
    <property type="term" value="F:protein-glutamine N-methyltransferase activity"/>
    <property type="evidence" value="ECO:0007669"/>
    <property type="project" value="InterPro"/>
</dbReference>
<dbReference type="PIRSF" id="PIRSF037167">
    <property type="entry name" value="Mtase_YfcB_prd"/>
    <property type="match status" value="1"/>
</dbReference>
<dbReference type="PANTHER" id="PTHR47806">
    <property type="entry name" value="50S RIBOSOMAL PROTEIN L3 GLUTAMINE METHYLTRANSFERASE"/>
    <property type="match status" value="1"/>
</dbReference>